<reference evidence="1" key="1">
    <citation type="submission" date="2021-05" db="EMBL/GenBank/DDBJ databases">
        <authorList>
            <person name="Pan Q."/>
            <person name="Jouanno E."/>
            <person name="Zahm M."/>
            <person name="Klopp C."/>
            <person name="Cabau C."/>
            <person name="Louis A."/>
            <person name="Berthelot C."/>
            <person name="Parey E."/>
            <person name="Roest Crollius H."/>
            <person name="Montfort J."/>
            <person name="Robinson-Rechavi M."/>
            <person name="Bouchez O."/>
            <person name="Lampietro C."/>
            <person name="Lopez Roques C."/>
            <person name="Donnadieu C."/>
            <person name="Postlethwait J."/>
            <person name="Bobe J."/>
            <person name="Dillon D."/>
            <person name="Chandos A."/>
            <person name="von Hippel F."/>
            <person name="Guiguen Y."/>
        </authorList>
    </citation>
    <scope>NUCLEOTIDE SEQUENCE</scope>
    <source>
        <strain evidence="1">YG-Jan2019</strain>
    </source>
</reference>
<dbReference type="EMBL" id="CM055754">
    <property type="protein sequence ID" value="KAJ7991325.1"/>
    <property type="molecule type" value="Genomic_DNA"/>
</dbReference>
<organism evidence="1 2">
    <name type="scientific">Dallia pectoralis</name>
    <name type="common">Alaska blackfish</name>
    <dbReference type="NCBI Taxonomy" id="75939"/>
    <lineage>
        <taxon>Eukaryota</taxon>
        <taxon>Metazoa</taxon>
        <taxon>Chordata</taxon>
        <taxon>Craniata</taxon>
        <taxon>Vertebrata</taxon>
        <taxon>Euteleostomi</taxon>
        <taxon>Actinopterygii</taxon>
        <taxon>Neopterygii</taxon>
        <taxon>Teleostei</taxon>
        <taxon>Protacanthopterygii</taxon>
        <taxon>Esociformes</taxon>
        <taxon>Umbridae</taxon>
        <taxon>Dallia</taxon>
    </lineage>
</organism>
<evidence type="ECO:0000313" key="1">
    <source>
        <dbReference type="EMBL" id="KAJ7991325.1"/>
    </source>
</evidence>
<protein>
    <submittedName>
        <fullName evidence="1">Uncharacterized protein</fullName>
    </submittedName>
</protein>
<evidence type="ECO:0000313" key="2">
    <source>
        <dbReference type="Proteomes" id="UP001157502"/>
    </source>
</evidence>
<sequence length="354" mass="40222">MVKECMEALADTLFEGKEGQQLKQKVRQIPLSSTTTTRRAELLSEDVQSQLDSAIQSAPCIALAADESTDVSDNAQLLVYVRFYNEETKTFVEDILGVTALKTHTRGEDIYLAIKEMLTQRRIDVKNAVSITTDGAPSMMGREKGAVSRLKEDNPELLSYHCIIHMSVLCSTLLEHHAEVMNTITKLVNFLRASSAHQHRLLREFLSEVDAPANDLLLHSNVRWLSKGKVLARFWKIRNEMKDFLAQQKSHKAEVFLHFLEEESNMDILAFLVDIKGHLNDLNLKLQGKDNSVCDLVAAVQYFQRKLYILKMDLEQDCTHFPSMKEIQAVSHSDFFPHTDYLPWNPATLAACSR</sequence>
<comment type="caution">
    <text evidence="1">The sequence shown here is derived from an EMBL/GenBank/DDBJ whole genome shotgun (WGS) entry which is preliminary data.</text>
</comment>
<dbReference type="Proteomes" id="UP001157502">
    <property type="component" value="Chromosome 27"/>
</dbReference>
<gene>
    <name evidence="1" type="ORF">DPEC_G00296150</name>
</gene>
<name>A0ACC2FJA8_DALPE</name>
<keyword evidence="2" id="KW-1185">Reference proteome</keyword>
<accession>A0ACC2FJA8</accession>
<proteinExistence type="predicted"/>